<dbReference type="AlphaFoldDB" id="A0A067JXX3"/>
<dbReference type="EMBL" id="KK914811">
    <property type="protein sequence ID" value="KDP27653.1"/>
    <property type="molecule type" value="Genomic_DNA"/>
</dbReference>
<evidence type="ECO:0000313" key="1">
    <source>
        <dbReference type="EMBL" id="KDP27653.1"/>
    </source>
</evidence>
<name>A0A067JXX3_JATCU</name>
<organism evidence="1 2">
    <name type="scientific">Jatropha curcas</name>
    <name type="common">Barbados nut</name>
    <dbReference type="NCBI Taxonomy" id="180498"/>
    <lineage>
        <taxon>Eukaryota</taxon>
        <taxon>Viridiplantae</taxon>
        <taxon>Streptophyta</taxon>
        <taxon>Embryophyta</taxon>
        <taxon>Tracheophyta</taxon>
        <taxon>Spermatophyta</taxon>
        <taxon>Magnoliopsida</taxon>
        <taxon>eudicotyledons</taxon>
        <taxon>Gunneridae</taxon>
        <taxon>Pentapetalae</taxon>
        <taxon>rosids</taxon>
        <taxon>fabids</taxon>
        <taxon>Malpighiales</taxon>
        <taxon>Euphorbiaceae</taxon>
        <taxon>Crotonoideae</taxon>
        <taxon>Jatropheae</taxon>
        <taxon>Jatropha</taxon>
    </lineage>
</organism>
<proteinExistence type="predicted"/>
<keyword evidence="2" id="KW-1185">Reference proteome</keyword>
<dbReference type="Proteomes" id="UP000027138">
    <property type="component" value="Unassembled WGS sequence"/>
</dbReference>
<accession>A0A067JXX3</accession>
<sequence length="111" mass="13000">MFIPLVFLPETRRLVIEQSLTQPSTVVEKLWMPKIEHASHLLARISLRSPFLVLVGPDQPYNWLERARLACCADWNKRSERETTLLTREMLKPFGCVEVIGDERKRYCIDC</sequence>
<gene>
    <name evidence="1" type="ORF">JCGZ_20001</name>
</gene>
<reference evidence="1 2" key="1">
    <citation type="journal article" date="2014" name="PLoS ONE">
        <title>Global Analysis of Gene Expression Profiles in Physic Nut (Jatropha curcas L.) Seedlings Exposed to Salt Stress.</title>
        <authorList>
            <person name="Zhang L."/>
            <person name="Zhang C."/>
            <person name="Wu P."/>
            <person name="Chen Y."/>
            <person name="Li M."/>
            <person name="Jiang H."/>
            <person name="Wu G."/>
        </authorList>
    </citation>
    <scope>NUCLEOTIDE SEQUENCE [LARGE SCALE GENOMIC DNA]</scope>
    <source>
        <strain evidence="2">cv. GZQX0401</strain>
        <tissue evidence="1">Young leaves</tissue>
    </source>
</reference>
<evidence type="ECO:0000313" key="2">
    <source>
        <dbReference type="Proteomes" id="UP000027138"/>
    </source>
</evidence>
<protein>
    <submittedName>
        <fullName evidence="1">Uncharacterized protein</fullName>
    </submittedName>
</protein>